<evidence type="ECO:0000313" key="4">
    <source>
        <dbReference type="Proteomes" id="UP001139485"/>
    </source>
</evidence>
<gene>
    <name evidence="3" type="ORF">M8330_09710</name>
</gene>
<sequence>MDAVASLRAVLGPVLGTVAVVALALLTAVPALLLHRDTVGAVLGWAAIVLCLLALRPGVRTRLLYALVLCGVLWYGSQQAADGGFLVTADARGWALIALALVAVLLAVVTLPGPQRRRDDHVSDGGEESADDGPVGAAEKHLGT</sequence>
<feature type="transmembrane region" description="Helical" evidence="2">
    <location>
        <begin position="93"/>
        <end position="111"/>
    </location>
</feature>
<dbReference type="EMBL" id="JAMOIL010000010">
    <property type="protein sequence ID" value="MCM0620569.1"/>
    <property type="molecule type" value="Genomic_DNA"/>
</dbReference>
<comment type="caution">
    <text evidence="3">The sequence shown here is derived from an EMBL/GenBank/DDBJ whole genome shotgun (WGS) entry which is preliminary data.</text>
</comment>
<keyword evidence="2" id="KW-1133">Transmembrane helix</keyword>
<dbReference type="AlphaFoldDB" id="A0A9X2D7P7"/>
<keyword evidence="2" id="KW-0472">Membrane</keyword>
<dbReference type="Proteomes" id="UP001139485">
    <property type="component" value="Unassembled WGS sequence"/>
</dbReference>
<evidence type="ECO:0000313" key="3">
    <source>
        <dbReference type="EMBL" id="MCM0620569.1"/>
    </source>
</evidence>
<evidence type="ECO:0000256" key="2">
    <source>
        <dbReference type="SAM" id="Phobius"/>
    </source>
</evidence>
<keyword evidence="4" id="KW-1185">Reference proteome</keyword>
<evidence type="ECO:0000256" key="1">
    <source>
        <dbReference type="SAM" id="MobiDB-lite"/>
    </source>
</evidence>
<protein>
    <submittedName>
        <fullName evidence="3">Uncharacterized protein</fullName>
    </submittedName>
</protein>
<name>A0A9X2D7P7_9ACTN</name>
<accession>A0A9X2D7P7</accession>
<feature type="region of interest" description="Disordered" evidence="1">
    <location>
        <begin position="116"/>
        <end position="144"/>
    </location>
</feature>
<organism evidence="3 4">
    <name type="scientific">Nocardioides bruguierae</name>
    <dbReference type="NCBI Taxonomy" id="2945102"/>
    <lineage>
        <taxon>Bacteria</taxon>
        <taxon>Bacillati</taxon>
        <taxon>Actinomycetota</taxon>
        <taxon>Actinomycetes</taxon>
        <taxon>Propionibacteriales</taxon>
        <taxon>Nocardioidaceae</taxon>
        <taxon>Nocardioides</taxon>
    </lineage>
</organism>
<dbReference type="RefSeq" id="WP_250827159.1">
    <property type="nucleotide sequence ID" value="NZ_JAMOIL010000010.1"/>
</dbReference>
<feature type="transmembrane region" description="Helical" evidence="2">
    <location>
        <begin position="39"/>
        <end position="56"/>
    </location>
</feature>
<keyword evidence="2" id="KW-0812">Transmembrane</keyword>
<feature type="transmembrane region" description="Helical" evidence="2">
    <location>
        <begin position="12"/>
        <end position="33"/>
    </location>
</feature>
<feature type="transmembrane region" description="Helical" evidence="2">
    <location>
        <begin position="63"/>
        <end position="81"/>
    </location>
</feature>
<proteinExistence type="predicted"/>
<reference evidence="3" key="1">
    <citation type="submission" date="2022-05" db="EMBL/GenBank/DDBJ databases">
        <authorList>
            <person name="Tuo L."/>
        </authorList>
    </citation>
    <scope>NUCLEOTIDE SEQUENCE</scope>
    <source>
        <strain evidence="3">BSK12Z-4</strain>
    </source>
</reference>